<dbReference type="GO" id="GO:0016887">
    <property type="term" value="F:ATP hydrolysis activity"/>
    <property type="evidence" value="ECO:0007669"/>
    <property type="project" value="InterPro"/>
</dbReference>
<dbReference type="PANTHER" id="PTHR42781">
    <property type="entry name" value="SPERMIDINE/PUTRESCINE IMPORT ATP-BINDING PROTEIN POTA"/>
    <property type="match status" value="1"/>
</dbReference>
<dbReference type="FunFam" id="3.40.50.300:FF:000425">
    <property type="entry name" value="Probable ABC transporter, ATP-binding subunit"/>
    <property type="match status" value="1"/>
</dbReference>
<keyword evidence="2" id="KW-0547">Nucleotide-binding</keyword>
<reference evidence="5" key="1">
    <citation type="journal article" date="2020" name="mSystems">
        <title>Genome- and Community-Level Interaction Insights into Carbon Utilization and Element Cycling Functions of Hydrothermarchaeota in Hydrothermal Sediment.</title>
        <authorList>
            <person name="Zhou Z."/>
            <person name="Liu Y."/>
            <person name="Xu W."/>
            <person name="Pan J."/>
            <person name="Luo Z.H."/>
            <person name="Li M."/>
        </authorList>
    </citation>
    <scope>NUCLEOTIDE SEQUENCE [LARGE SCALE GENOMIC DNA]</scope>
    <source>
        <strain evidence="5">SpSt-86</strain>
    </source>
</reference>
<dbReference type="GO" id="GO:0015697">
    <property type="term" value="P:quaternary ammonium group transport"/>
    <property type="evidence" value="ECO:0007669"/>
    <property type="project" value="UniProtKB-ARBA"/>
</dbReference>
<dbReference type="SUPFAM" id="SSF50331">
    <property type="entry name" value="MOP-like"/>
    <property type="match status" value="1"/>
</dbReference>
<keyword evidence="1" id="KW-0813">Transport</keyword>
<dbReference type="InterPro" id="IPR008995">
    <property type="entry name" value="Mo/tungstate-bd_C_term_dom"/>
</dbReference>
<evidence type="ECO:0000256" key="2">
    <source>
        <dbReference type="ARBA" id="ARBA00022741"/>
    </source>
</evidence>
<dbReference type="SMART" id="SM00382">
    <property type="entry name" value="AAA"/>
    <property type="match status" value="1"/>
</dbReference>
<comment type="caution">
    <text evidence="5">The sequence shown here is derived from an EMBL/GenBank/DDBJ whole genome shotgun (WGS) entry which is preliminary data.</text>
</comment>
<evidence type="ECO:0000313" key="5">
    <source>
        <dbReference type="EMBL" id="HGZ79871.1"/>
    </source>
</evidence>
<dbReference type="Gene3D" id="3.40.50.300">
    <property type="entry name" value="P-loop containing nucleotide triphosphate hydrolases"/>
    <property type="match status" value="1"/>
</dbReference>
<dbReference type="EMBL" id="DTKQ01000052">
    <property type="protein sequence ID" value="HGZ79871.1"/>
    <property type="molecule type" value="Genomic_DNA"/>
</dbReference>
<gene>
    <name evidence="5" type="ORF">ENW55_07795</name>
</gene>
<dbReference type="InterPro" id="IPR003439">
    <property type="entry name" value="ABC_transporter-like_ATP-bd"/>
</dbReference>
<keyword evidence="3 5" id="KW-0067">ATP-binding</keyword>
<evidence type="ECO:0000259" key="4">
    <source>
        <dbReference type="PROSITE" id="PS50893"/>
    </source>
</evidence>
<dbReference type="InterPro" id="IPR003593">
    <property type="entry name" value="AAA+_ATPase"/>
</dbReference>
<protein>
    <submittedName>
        <fullName evidence="5">ABC transporter ATP-binding protein</fullName>
    </submittedName>
</protein>
<dbReference type="PROSITE" id="PS00211">
    <property type="entry name" value="ABC_TRANSPORTER_1"/>
    <property type="match status" value="1"/>
</dbReference>
<proteinExistence type="predicted"/>
<dbReference type="InterPro" id="IPR017871">
    <property type="entry name" value="ABC_transporter-like_CS"/>
</dbReference>
<dbReference type="InterPro" id="IPR027417">
    <property type="entry name" value="P-loop_NTPase"/>
</dbReference>
<name>A0A832MN31_9THEM</name>
<dbReference type="Pfam" id="PF00005">
    <property type="entry name" value="ABC_tran"/>
    <property type="match status" value="1"/>
</dbReference>
<dbReference type="AlphaFoldDB" id="A0A832MN31"/>
<evidence type="ECO:0000256" key="3">
    <source>
        <dbReference type="ARBA" id="ARBA00022840"/>
    </source>
</evidence>
<feature type="domain" description="ABC transporter" evidence="4">
    <location>
        <begin position="4"/>
        <end position="235"/>
    </location>
</feature>
<sequence>MAFLELVNLTVAYGKNPPVLKGLNLSVEKGEFVSLLGPSGCGKTTTLRIIAGFLKPIEGKVILNGKDHTNVPPHKRNIGVVFQNYALFPHMDVFENVAFGLKMRKISKAQIEHKVKRALDMVGLSGFENRLPSELSGGQQQRVAIARAIVIEPDLLLMDEPLSNLDANLRAEMRGEIKQLQQNLGITTVYVTHDQSEAIAMSNRIVVMRDGRIEQIGTAQDIFLNPATSFVASFMGFQWLASGAVESVEGEFVRVSCGEKLFTARATSEVKIKDKVCLFARPKKMRIVQKEMSNSFEVELISVLYQGETSLFIFKLGEKQLSVELDSNVKLSRESKLFVHVPKEDLLAVKEEE</sequence>
<dbReference type="PANTHER" id="PTHR42781:SF4">
    <property type="entry name" value="SPERMIDINE_PUTRESCINE IMPORT ATP-BINDING PROTEIN POTA"/>
    <property type="match status" value="1"/>
</dbReference>
<dbReference type="SUPFAM" id="SSF52540">
    <property type="entry name" value="P-loop containing nucleoside triphosphate hydrolases"/>
    <property type="match status" value="1"/>
</dbReference>
<evidence type="ECO:0000256" key="1">
    <source>
        <dbReference type="ARBA" id="ARBA00022448"/>
    </source>
</evidence>
<dbReference type="PROSITE" id="PS50893">
    <property type="entry name" value="ABC_TRANSPORTER_2"/>
    <property type="match status" value="1"/>
</dbReference>
<dbReference type="GO" id="GO:0005524">
    <property type="term" value="F:ATP binding"/>
    <property type="evidence" value="ECO:0007669"/>
    <property type="project" value="UniProtKB-KW"/>
</dbReference>
<accession>A0A832MN31</accession>
<organism evidence="5">
    <name type="scientific">Pseudothermotoga hypogea</name>
    <dbReference type="NCBI Taxonomy" id="57487"/>
    <lineage>
        <taxon>Bacteria</taxon>
        <taxon>Thermotogati</taxon>
        <taxon>Thermotogota</taxon>
        <taxon>Thermotogae</taxon>
        <taxon>Thermotogales</taxon>
        <taxon>Thermotogaceae</taxon>
        <taxon>Pseudothermotoga</taxon>
    </lineage>
</organism>
<dbReference type="InterPro" id="IPR050093">
    <property type="entry name" value="ABC_SmlMolc_Importer"/>
</dbReference>